<keyword evidence="1" id="KW-1133">Transmembrane helix</keyword>
<reference evidence="2 3" key="1">
    <citation type="submission" date="2016-02" db="EMBL/GenBank/DDBJ databases">
        <authorList>
            <person name="Wen L."/>
            <person name="He K."/>
            <person name="Yang H."/>
        </authorList>
    </citation>
    <scope>NUCLEOTIDE SEQUENCE [LARGE SCALE GENOMIC DNA]</scope>
    <source>
        <strain evidence="2 3">KLE1704</strain>
    </source>
</reference>
<keyword evidence="1" id="KW-0812">Transmembrane</keyword>
<gene>
    <name evidence="2" type="ORF">HMPREF2531_05367</name>
</gene>
<keyword evidence="1" id="KW-0472">Membrane</keyword>
<evidence type="ECO:0000313" key="3">
    <source>
        <dbReference type="Proteomes" id="UP000070319"/>
    </source>
</evidence>
<comment type="caution">
    <text evidence="2">The sequence shown here is derived from an EMBL/GenBank/DDBJ whole genome shotgun (WGS) entry which is preliminary data.</text>
</comment>
<dbReference type="EMBL" id="LTDF01000178">
    <property type="protein sequence ID" value="KXT40591.1"/>
    <property type="molecule type" value="Genomic_DNA"/>
</dbReference>
<protein>
    <submittedName>
        <fullName evidence="2">Uncharacterized protein</fullName>
    </submittedName>
</protein>
<evidence type="ECO:0000313" key="2">
    <source>
        <dbReference type="EMBL" id="KXT40591.1"/>
    </source>
</evidence>
<feature type="transmembrane region" description="Helical" evidence="1">
    <location>
        <begin position="31"/>
        <end position="50"/>
    </location>
</feature>
<proteinExistence type="predicted"/>
<dbReference type="AlphaFoldDB" id="A0A139KN14"/>
<dbReference type="Proteomes" id="UP000070319">
    <property type="component" value="Unassembled WGS sequence"/>
</dbReference>
<sequence>MTDNGSSSHAFILFIGVVWGLSAPDIHDEKYYICLMCGNFSVPALFFLFIKQASILFAKAE</sequence>
<name>A0A139KN14_9BACE</name>
<evidence type="ECO:0000256" key="1">
    <source>
        <dbReference type="SAM" id="Phobius"/>
    </source>
</evidence>
<dbReference type="PATRIC" id="fig|329854.7.peg.5439"/>
<accession>A0A139KN14</accession>
<feature type="transmembrane region" description="Helical" evidence="1">
    <location>
        <begin position="6"/>
        <end position="24"/>
    </location>
</feature>
<organism evidence="2">
    <name type="scientific">Bacteroides intestinalis</name>
    <dbReference type="NCBI Taxonomy" id="329854"/>
    <lineage>
        <taxon>Bacteria</taxon>
        <taxon>Pseudomonadati</taxon>
        <taxon>Bacteroidota</taxon>
        <taxon>Bacteroidia</taxon>
        <taxon>Bacteroidales</taxon>
        <taxon>Bacteroidaceae</taxon>
        <taxon>Bacteroides</taxon>
    </lineage>
</organism>